<evidence type="ECO:0000259" key="7">
    <source>
        <dbReference type="Pfam" id="PF01052"/>
    </source>
</evidence>
<keyword evidence="3" id="KW-1003">Cell membrane</keyword>
<dbReference type="EMBL" id="PFNG01000120">
    <property type="protein sequence ID" value="PIZ39437.1"/>
    <property type="molecule type" value="Genomic_DNA"/>
</dbReference>
<dbReference type="InterPro" id="IPR036429">
    <property type="entry name" value="SpoA-like_sf"/>
</dbReference>
<dbReference type="GO" id="GO:0071973">
    <property type="term" value="P:bacterial-type flagellum-dependent cell motility"/>
    <property type="evidence" value="ECO:0007669"/>
    <property type="project" value="InterPro"/>
</dbReference>
<keyword evidence="5" id="KW-0283">Flagellar rotation</keyword>
<evidence type="ECO:0000256" key="5">
    <source>
        <dbReference type="ARBA" id="ARBA00022779"/>
    </source>
</evidence>
<gene>
    <name evidence="8" type="primary">fliN</name>
    <name evidence="8" type="ORF">COY37_04890</name>
</gene>
<sequence length="358" mass="37969">MPRKKQEIEKPDVELSDIEKSAIGEICDLITASLAKSLSEKLGSDVGMDPSTVDVIGFSDIGKFLTAPILLIQLSSASALEGQFFLYISGDGLPKVFDLAIPDEAKEIGADDEVILEGLREIVNTAVSEAMTNFANSMGHTIDCAVIDTVVLQDESGFKSIGFLYPEGQLLNVVAALTLLDSSVNAGFLLPLGLSNQIIDLLLNEQPVMENAVPAIDEDDIGGVDLADIPEEGLGSDAVISAPGIEIEAPPQVRDMQPAKFDSLSGGDVAVAGNSNISLLLDVTLDAAIELGKTQMTIEEILRLAKGSVIELDKLASEPVEFLVNGKTIARGEVVVIDDNFGIRITEILSPRARLENL</sequence>
<evidence type="ECO:0000256" key="6">
    <source>
        <dbReference type="ARBA" id="ARBA00023136"/>
    </source>
</evidence>
<dbReference type="Pfam" id="PF01052">
    <property type="entry name" value="FliMN_C"/>
    <property type="match status" value="1"/>
</dbReference>
<keyword evidence="4" id="KW-0145">Chemotaxis</keyword>
<dbReference type="InterPro" id="IPR001172">
    <property type="entry name" value="FliN_T3SS_HrcQb"/>
</dbReference>
<dbReference type="PANTHER" id="PTHR43484:SF1">
    <property type="entry name" value="FLAGELLAR MOTOR SWITCH PROTEIN FLIN"/>
    <property type="match status" value="1"/>
</dbReference>
<dbReference type="Gene3D" id="2.30.330.10">
    <property type="entry name" value="SpoA-like"/>
    <property type="match status" value="1"/>
</dbReference>
<organism evidence="8 9">
    <name type="scientific">Candidatus Aquicultor secundus</name>
    <dbReference type="NCBI Taxonomy" id="1973895"/>
    <lineage>
        <taxon>Bacteria</taxon>
        <taxon>Bacillati</taxon>
        <taxon>Actinomycetota</taxon>
        <taxon>Candidatus Aquicultoria</taxon>
        <taxon>Candidatus Aquicultorales</taxon>
        <taxon>Candidatus Aquicultoraceae</taxon>
        <taxon>Candidatus Aquicultor</taxon>
    </lineage>
</organism>
<dbReference type="PRINTS" id="PR00956">
    <property type="entry name" value="FLGMOTORFLIN"/>
</dbReference>
<comment type="subcellular location">
    <subcellularLocation>
        <location evidence="1">Cell membrane</location>
        <topology evidence="1">Peripheral membrane protein</topology>
        <orientation evidence="1">Cytoplasmic side</orientation>
    </subcellularLocation>
</comment>
<feature type="domain" description="Flagellar motor switch protein FliN-like C-terminal" evidence="7">
    <location>
        <begin position="280"/>
        <end position="349"/>
    </location>
</feature>
<dbReference type="InterPro" id="IPR001543">
    <property type="entry name" value="FliN-like_C"/>
</dbReference>
<dbReference type="NCBIfam" id="TIGR02480">
    <property type="entry name" value="fliN"/>
    <property type="match status" value="1"/>
</dbReference>
<evidence type="ECO:0000256" key="4">
    <source>
        <dbReference type="ARBA" id="ARBA00022500"/>
    </source>
</evidence>
<dbReference type="PANTHER" id="PTHR43484">
    <property type="match status" value="1"/>
</dbReference>
<dbReference type="InterPro" id="IPR012826">
    <property type="entry name" value="FliN"/>
</dbReference>
<evidence type="ECO:0000256" key="1">
    <source>
        <dbReference type="ARBA" id="ARBA00004413"/>
    </source>
</evidence>
<dbReference type="SUPFAM" id="SSF103039">
    <property type="entry name" value="CheC-like"/>
    <property type="match status" value="1"/>
</dbReference>
<evidence type="ECO:0000313" key="8">
    <source>
        <dbReference type="EMBL" id="PIZ39437.1"/>
    </source>
</evidence>
<dbReference type="Proteomes" id="UP000230956">
    <property type="component" value="Unassembled WGS sequence"/>
</dbReference>
<evidence type="ECO:0000256" key="2">
    <source>
        <dbReference type="ARBA" id="ARBA00009226"/>
    </source>
</evidence>
<accession>A0A2M7T8B0</accession>
<keyword evidence="8" id="KW-0966">Cell projection</keyword>
<dbReference type="RefSeq" id="WP_286976484.1">
    <property type="nucleotide sequence ID" value="NZ_PFNG01000120.1"/>
</dbReference>
<keyword evidence="8" id="KW-0969">Cilium</keyword>
<protein>
    <submittedName>
        <fullName evidence="8">Flagellar motor switch protein FliN</fullName>
    </submittedName>
</protein>
<proteinExistence type="inferred from homology"/>
<dbReference type="GO" id="GO:0006935">
    <property type="term" value="P:chemotaxis"/>
    <property type="evidence" value="ECO:0007669"/>
    <property type="project" value="UniProtKB-KW"/>
</dbReference>
<evidence type="ECO:0000256" key="3">
    <source>
        <dbReference type="ARBA" id="ARBA00022475"/>
    </source>
</evidence>
<keyword evidence="6" id="KW-0472">Membrane</keyword>
<reference evidence="9" key="1">
    <citation type="submission" date="2017-09" db="EMBL/GenBank/DDBJ databases">
        <title>Depth-based differentiation of microbial function through sediment-hosted aquifers and enrichment of novel symbionts in the deep terrestrial subsurface.</title>
        <authorList>
            <person name="Probst A.J."/>
            <person name="Ladd B."/>
            <person name="Jarett J.K."/>
            <person name="Geller-Mcgrath D.E."/>
            <person name="Sieber C.M.K."/>
            <person name="Emerson J.B."/>
            <person name="Anantharaman K."/>
            <person name="Thomas B.C."/>
            <person name="Malmstrom R."/>
            <person name="Stieglmeier M."/>
            <person name="Klingl A."/>
            <person name="Woyke T."/>
            <person name="Ryan C.M."/>
            <person name="Banfield J.F."/>
        </authorList>
    </citation>
    <scope>NUCLEOTIDE SEQUENCE [LARGE SCALE GENOMIC DNA]</scope>
</reference>
<keyword evidence="8" id="KW-0282">Flagellum</keyword>
<dbReference type="GO" id="GO:0005886">
    <property type="term" value="C:plasma membrane"/>
    <property type="evidence" value="ECO:0007669"/>
    <property type="project" value="UniProtKB-SubCell"/>
</dbReference>
<dbReference type="SUPFAM" id="SSF101801">
    <property type="entry name" value="Surface presentation of antigens (SPOA)"/>
    <property type="match status" value="1"/>
</dbReference>
<dbReference type="AlphaFoldDB" id="A0A2M7T8B0"/>
<dbReference type="InterPro" id="IPR028976">
    <property type="entry name" value="CheC-like_sf"/>
</dbReference>
<dbReference type="InterPro" id="IPR051469">
    <property type="entry name" value="FliN/MopA/SpaO"/>
</dbReference>
<dbReference type="GO" id="GO:0003774">
    <property type="term" value="F:cytoskeletal motor activity"/>
    <property type="evidence" value="ECO:0007669"/>
    <property type="project" value="InterPro"/>
</dbReference>
<name>A0A2M7T8B0_9ACTN</name>
<comment type="similarity">
    <text evidence="2">Belongs to the FliN/MopA/SpaO family.</text>
</comment>
<comment type="caution">
    <text evidence="8">The sequence shown here is derived from an EMBL/GenBank/DDBJ whole genome shotgun (WGS) entry which is preliminary data.</text>
</comment>
<dbReference type="Gene3D" id="3.40.1550.10">
    <property type="entry name" value="CheC-like"/>
    <property type="match status" value="1"/>
</dbReference>
<evidence type="ECO:0000313" key="9">
    <source>
        <dbReference type="Proteomes" id="UP000230956"/>
    </source>
</evidence>
<dbReference type="GO" id="GO:0009425">
    <property type="term" value="C:bacterial-type flagellum basal body"/>
    <property type="evidence" value="ECO:0007669"/>
    <property type="project" value="InterPro"/>
</dbReference>